<keyword evidence="4" id="KW-0949">S-adenosyl-L-methionine</keyword>
<evidence type="ECO:0000256" key="2">
    <source>
        <dbReference type="ARBA" id="ARBA00022603"/>
    </source>
</evidence>
<evidence type="ECO:0000256" key="5">
    <source>
        <dbReference type="ARBA" id="ARBA00047942"/>
    </source>
</evidence>
<evidence type="ECO:0000313" key="7">
    <source>
        <dbReference type="EMBL" id="OJI11639.1"/>
    </source>
</evidence>
<dbReference type="InterPro" id="IPR002052">
    <property type="entry name" value="DNA_methylase_N6_adenine_CS"/>
</dbReference>
<dbReference type="PRINTS" id="PR00507">
    <property type="entry name" value="N12N6MTFRASE"/>
</dbReference>
<dbReference type="GO" id="GO:0032259">
    <property type="term" value="P:methylation"/>
    <property type="evidence" value="ECO:0007669"/>
    <property type="project" value="UniProtKB-KW"/>
</dbReference>
<keyword evidence="3" id="KW-0808">Transferase</keyword>
<dbReference type="EMBL" id="MKQH01000009">
    <property type="protein sequence ID" value="OJI11639.1"/>
    <property type="molecule type" value="Genomic_DNA"/>
</dbReference>
<dbReference type="PROSITE" id="PS00092">
    <property type="entry name" value="N6_MTASE"/>
    <property type="match status" value="1"/>
</dbReference>
<feature type="domain" description="Type II methyltransferase M.TaqI-like" evidence="6">
    <location>
        <begin position="77"/>
        <end position="224"/>
    </location>
</feature>
<dbReference type="PANTHER" id="PTHR33841:SF1">
    <property type="entry name" value="DNA METHYLTRANSFERASE A"/>
    <property type="match status" value="1"/>
</dbReference>
<evidence type="ECO:0000256" key="1">
    <source>
        <dbReference type="ARBA" id="ARBA00011900"/>
    </source>
</evidence>
<dbReference type="Proteomes" id="UP000184174">
    <property type="component" value="Unassembled WGS sequence"/>
</dbReference>
<protein>
    <recommendedName>
        <fullName evidence="1">site-specific DNA-methyltransferase (adenine-specific)</fullName>
        <ecNumber evidence="1">2.1.1.72</ecNumber>
    </recommendedName>
</protein>
<keyword evidence="2" id="KW-0489">Methyltransferase</keyword>
<dbReference type="InterPro" id="IPR050953">
    <property type="entry name" value="N4_N6_ade-DNA_methylase"/>
</dbReference>
<dbReference type="GO" id="GO:0006304">
    <property type="term" value="P:DNA modification"/>
    <property type="evidence" value="ECO:0007669"/>
    <property type="project" value="InterPro"/>
</dbReference>
<evidence type="ECO:0000256" key="4">
    <source>
        <dbReference type="ARBA" id="ARBA00022691"/>
    </source>
</evidence>
<dbReference type="PANTHER" id="PTHR33841">
    <property type="entry name" value="DNA METHYLTRANSFERASE YEEA-RELATED"/>
    <property type="match status" value="1"/>
</dbReference>
<dbReference type="GO" id="GO:0009007">
    <property type="term" value="F:site-specific DNA-methyltransferase (adenine-specific) activity"/>
    <property type="evidence" value="ECO:0007669"/>
    <property type="project" value="UniProtKB-EC"/>
</dbReference>
<proteinExistence type="predicted"/>
<comment type="catalytic activity">
    <reaction evidence="5">
        <text>a 2'-deoxyadenosine in DNA + S-adenosyl-L-methionine = an N(6)-methyl-2'-deoxyadenosine in DNA + S-adenosyl-L-homocysteine + H(+)</text>
        <dbReference type="Rhea" id="RHEA:15197"/>
        <dbReference type="Rhea" id="RHEA-COMP:12418"/>
        <dbReference type="Rhea" id="RHEA-COMP:12419"/>
        <dbReference type="ChEBI" id="CHEBI:15378"/>
        <dbReference type="ChEBI" id="CHEBI:57856"/>
        <dbReference type="ChEBI" id="CHEBI:59789"/>
        <dbReference type="ChEBI" id="CHEBI:90615"/>
        <dbReference type="ChEBI" id="CHEBI:90616"/>
        <dbReference type="EC" id="2.1.1.72"/>
    </reaction>
</comment>
<evidence type="ECO:0000256" key="3">
    <source>
        <dbReference type="ARBA" id="ARBA00022679"/>
    </source>
</evidence>
<reference evidence="7 8" key="1">
    <citation type="submission" date="2016-10" db="EMBL/GenBank/DDBJ databases">
        <title>Genome sequence of Lactobacillus reuteri 121, a source of glucan and fructan exopolysaccharides.</title>
        <authorList>
            <person name="Gangoiti J."/>
            <person name="Lammerts Van Bueren A."/>
            <person name="Dijkhuizen L."/>
        </authorList>
    </citation>
    <scope>NUCLEOTIDE SEQUENCE [LARGE SCALE GENOMIC DNA]</scope>
    <source>
        <strain evidence="7 8">121</strain>
    </source>
</reference>
<gene>
    <name evidence="7" type="ORF">BJI45_00705</name>
</gene>
<name>A0AB36I6Q8_LIMRT</name>
<dbReference type="Gene3D" id="3.40.50.150">
    <property type="entry name" value="Vaccinia Virus protein VP39"/>
    <property type="match status" value="1"/>
</dbReference>
<dbReference type="InterPro" id="IPR029063">
    <property type="entry name" value="SAM-dependent_MTases_sf"/>
</dbReference>
<dbReference type="SUPFAM" id="SSF53335">
    <property type="entry name" value="S-adenosyl-L-methionine-dependent methyltransferases"/>
    <property type="match status" value="1"/>
</dbReference>
<evidence type="ECO:0000259" key="6">
    <source>
        <dbReference type="Pfam" id="PF07669"/>
    </source>
</evidence>
<dbReference type="AlphaFoldDB" id="A0AB36I6Q8"/>
<dbReference type="EC" id="2.1.1.72" evidence="1"/>
<comment type="caution">
    <text evidence="7">The sequence shown here is derived from an EMBL/GenBank/DDBJ whole genome shotgun (WGS) entry which is preliminary data.</text>
</comment>
<dbReference type="InterPro" id="IPR011639">
    <property type="entry name" value="MethylTrfase_TaqI-like_dom"/>
</dbReference>
<dbReference type="Pfam" id="PF07669">
    <property type="entry name" value="Eco57I"/>
    <property type="match status" value="1"/>
</dbReference>
<sequence length="524" mass="60434">MLNISYFFNKEDLSTKGIVFTPQNVANELINIVDSKYLHAHAKVLDPAVGSGGLLIAYLDKLLESDPTIDLQKFVSNNLYGIDTVPENVLAAKCALLIFLELHGVDSADINLYEADSLMLTDSNIRKQLIGKMDLIIGNPPYVRAKKIPKIYRLQLREKWASVISGMTDLYIPFFALGNQMLKEVGQIVYITPNSYLSSVNGRKLRKYLLTNFNEINVYSSKAEQKFGKKIMTYSAITSLYKYRSKEIKLNYITSDEKNKIIINSEESPWRLLNKRDSTIIYKLENAFTNLSELNLKNGIATQRNDIYIIDSTSPINNFYIKDNSKIEKNITRPFVFPNKSTFKRLRIIFPYKWDPIAHKNVVIPEEEFKNSYPNAYRYLLSKKEELLKRASDSNTWYAYGRSQGLQNQGPRLYIPYMGYKVHTFLSLSDKELFAAGYAIFSKNIELLKLIKRIFESPIFTFYLLKVSKPYSSNYYSMSKNILKNFSVPTSFDSTLLTMSSSELVRSLYNISESDYEYIMRSIE</sequence>
<accession>A0AB36I6Q8</accession>
<evidence type="ECO:0000313" key="8">
    <source>
        <dbReference type="Proteomes" id="UP000184174"/>
    </source>
</evidence>
<organism evidence="7 8">
    <name type="scientific">Limosilactobacillus reuteri</name>
    <name type="common">Lactobacillus reuteri</name>
    <dbReference type="NCBI Taxonomy" id="1598"/>
    <lineage>
        <taxon>Bacteria</taxon>
        <taxon>Bacillati</taxon>
        <taxon>Bacillota</taxon>
        <taxon>Bacilli</taxon>
        <taxon>Lactobacillales</taxon>
        <taxon>Lactobacillaceae</taxon>
        <taxon>Limosilactobacillus</taxon>
    </lineage>
</organism>
<dbReference type="GO" id="GO:0003676">
    <property type="term" value="F:nucleic acid binding"/>
    <property type="evidence" value="ECO:0007669"/>
    <property type="project" value="InterPro"/>
</dbReference>